<comment type="caution">
    <text evidence="5">Lacks conserved residue(s) required for the propagation of feature annotation.</text>
</comment>
<dbReference type="RefSeq" id="WP_006844835.1">
    <property type="nucleotide sequence ID" value="NZ_CP026847.1"/>
</dbReference>
<comment type="catalytic activity">
    <reaction evidence="5">
        <text>(6R)-NADHX = (6S)-NADHX</text>
        <dbReference type="Rhea" id="RHEA:32215"/>
        <dbReference type="ChEBI" id="CHEBI:64074"/>
        <dbReference type="ChEBI" id="CHEBI:64075"/>
        <dbReference type="EC" id="5.1.99.6"/>
    </reaction>
</comment>
<keyword evidence="5" id="KW-0547">Nucleotide-binding</keyword>
<dbReference type="EC" id="5.1.99.6" evidence="5"/>
<dbReference type="GO" id="GO:0033962">
    <property type="term" value="P:P-body assembly"/>
    <property type="evidence" value="ECO:0007669"/>
    <property type="project" value="TreeGrafter"/>
</dbReference>
<feature type="binding site" evidence="5">
    <location>
        <position position="59"/>
    </location>
    <ligand>
        <name>K(+)</name>
        <dbReference type="ChEBI" id="CHEBI:29103"/>
    </ligand>
</feature>
<dbReference type="GO" id="GO:0046872">
    <property type="term" value="F:metal ion binding"/>
    <property type="evidence" value="ECO:0007669"/>
    <property type="project" value="UniProtKB-KW"/>
</dbReference>
<dbReference type="GO" id="GO:0000166">
    <property type="term" value="F:nucleotide binding"/>
    <property type="evidence" value="ECO:0007669"/>
    <property type="project" value="UniProtKB-KW"/>
</dbReference>
<dbReference type="SUPFAM" id="SSF64153">
    <property type="entry name" value="YjeF N-terminal domain-like"/>
    <property type="match status" value="1"/>
</dbReference>
<dbReference type="GO" id="GO:0000932">
    <property type="term" value="C:P-body"/>
    <property type="evidence" value="ECO:0007669"/>
    <property type="project" value="TreeGrafter"/>
</dbReference>
<keyword evidence="4 5" id="KW-0413">Isomerase</keyword>
<keyword evidence="7" id="KW-1185">Reference proteome</keyword>
<sequence length="221" mass="23587">MTDAVTAHEMQQYDQYTINEIGVPSLVLMERAALAGIEVLGAGQFDLSQVLVIAGLGNNGGDGVALARLLMQKGVPVDLLFVGDENRAAHNNAIQLEVAKKYGLNPVNRVKDFRQYTVIVDALFGIGLSKPVPIKLGEMIKRVNAANIPVVAIDVPSGINATTGEIMGSAIRATATVTFAYPKTGLLQGEGVKRSGSIFVKDIGIYSPTELHQFNPEIEEN</sequence>
<dbReference type="Pfam" id="PF03853">
    <property type="entry name" value="YjeF_N"/>
    <property type="match status" value="1"/>
</dbReference>
<dbReference type="InterPro" id="IPR004443">
    <property type="entry name" value="YjeF_N_dom"/>
</dbReference>
<reference evidence="6 7" key="1">
    <citation type="submission" date="2019-08" db="EMBL/GenBank/DDBJ databases">
        <authorList>
            <person name="Chang H.C."/>
            <person name="Mun S.Y."/>
        </authorList>
    </citation>
    <scope>NUCLEOTIDE SEQUENCE [LARGE SCALE GENOMIC DNA]</scope>
    <source>
        <strain evidence="6 7">SK</strain>
    </source>
</reference>
<dbReference type="InterPro" id="IPR036652">
    <property type="entry name" value="YjeF_N_dom_sf"/>
</dbReference>
<accession>A0A7H1MM22</accession>
<dbReference type="PROSITE" id="PS51385">
    <property type="entry name" value="YJEF_N"/>
    <property type="match status" value="1"/>
</dbReference>
<protein>
    <recommendedName>
        <fullName evidence="5">NAD(P)H-hydrate epimerase</fullName>
        <ecNumber evidence="5">5.1.99.6</ecNumber>
    </recommendedName>
    <alternativeName>
        <fullName evidence="5">NAD(P)HX epimerase</fullName>
    </alternativeName>
</protein>
<evidence type="ECO:0000313" key="6">
    <source>
        <dbReference type="EMBL" id="QNT64508.1"/>
    </source>
</evidence>
<feature type="binding site" evidence="5">
    <location>
        <position position="121"/>
    </location>
    <ligand>
        <name>K(+)</name>
        <dbReference type="ChEBI" id="CHEBI:29103"/>
    </ligand>
</feature>
<keyword evidence="2 5" id="KW-0630">Potassium</keyword>
<feature type="binding site" evidence="5">
    <location>
        <position position="157"/>
    </location>
    <ligand>
        <name>K(+)</name>
        <dbReference type="ChEBI" id="CHEBI:29103"/>
    </ligand>
</feature>
<feature type="binding site" evidence="5">
    <location>
        <begin position="125"/>
        <end position="131"/>
    </location>
    <ligand>
        <name>(6S)-NADPHX</name>
        <dbReference type="ChEBI" id="CHEBI:64076"/>
    </ligand>
</feature>
<dbReference type="HAMAP" id="MF_01966">
    <property type="entry name" value="NADHX_epimerase"/>
    <property type="match status" value="1"/>
</dbReference>
<dbReference type="AlphaFoldDB" id="A0A7H1MM22"/>
<dbReference type="GO" id="GO:0052856">
    <property type="term" value="F:NAD(P)HX epimerase activity"/>
    <property type="evidence" value="ECO:0007669"/>
    <property type="project" value="UniProtKB-UniRule"/>
</dbReference>
<dbReference type="Proteomes" id="UP000516446">
    <property type="component" value="Chromosome"/>
</dbReference>
<comment type="similarity">
    <text evidence="5">Belongs to the NnrE/AIBP family.</text>
</comment>
<dbReference type="PANTHER" id="PTHR13612:SF0">
    <property type="entry name" value="ENHANCER OF MRNA-DECAPPING PROTEIN 3"/>
    <property type="match status" value="1"/>
</dbReference>
<evidence type="ECO:0000256" key="5">
    <source>
        <dbReference type="HAMAP-Rule" id="MF_01966"/>
    </source>
</evidence>
<dbReference type="EMBL" id="CP043431">
    <property type="protein sequence ID" value="QNT64508.1"/>
    <property type="molecule type" value="Genomic_DNA"/>
</dbReference>
<dbReference type="GO" id="GO:0031087">
    <property type="term" value="P:deadenylation-independent decapping of nuclear-transcribed mRNA"/>
    <property type="evidence" value="ECO:0007669"/>
    <property type="project" value="TreeGrafter"/>
</dbReference>
<dbReference type="GO" id="GO:0003729">
    <property type="term" value="F:mRNA binding"/>
    <property type="evidence" value="ECO:0007669"/>
    <property type="project" value="TreeGrafter"/>
</dbReference>
<evidence type="ECO:0000256" key="1">
    <source>
        <dbReference type="ARBA" id="ARBA00022857"/>
    </source>
</evidence>
<dbReference type="Gene3D" id="3.40.50.10260">
    <property type="entry name" value="YjeF N-terminal domain"/>
    <property type="match status" value="1"/>
</dbReference>
<evidence type="ECO:0000256" key="4">
    <source>
        <dbReference type="ARBA" id="ARBA00023235"/>
    </source>
</evidence>
<feature type="binding site" evidence="5">
    <location>
        <position position="154"/>
    </location>
    <ligand>
        <name>(6S)-NADPHX</name>
        <dbReference type="ChEBI" id="CHEBI:64076"/>
    </ligand>
</feature>
<evidence type="ECO:0000256" key="3">
    <source>
        <dbReference type="ARBA" id="ARBA00023027"/>
    </source>
</evidence>
<keyword evidence="3 5" id="KW-0520">NAD</keyword>
<gene>
    <name evidence="5" type="primary">nnrE</name>
    <name evidence="6" type="ORF">FY536_04130</name>
</gene>
<keyword evidence="1 5" id="KW-0521">NADP</keyword>
<name>A0A7H1MM22_9LACO</name>
<comment type="function">
    <text evidence="5">Catalyzes the epimerization of the S- and R-forms of NAD(P)HX, a damaged form of NAD(P)H that is a result of enzymatic or heat-dependent hydration. This is a prerequisite for the S-specific NAD(P)H-hydrate dehydratase to allow the repair of both epimers of NAD(P)HX.</text>
</comment>
<evidence type="ECO:0000313" key="7">
    <source>
        <dbReference type="Proteomes" id="UP000516446"/>
    </source>
</evidence>
<organism evidence="6 7">
    <name type="scientific">Weissella koreensis</name>
    <dbReference type="NCBI Taxonomy" id="165096"/>
    <lineage>
        <taxon>Bacteria</taxon>
        <taxon>Bacillati</taxon>
        <taxon>Bacillota</taxon>
        <taxon>Bacilli</taxon>
        <taxon>Lactobacillales</taxon>
        <taxon>Lactobacillaceae</taxon>
        <taxon>Weissella</taxon>
    </lineage>
</organism>
<dbReference type="PANTHER" id="PTHR13612">
    <property type="entry name" value="ENHANCER OF MRNA-DECAPPING PROTEIN 3"/>
    <property type="match status" value="1"/>
</dbReference>
<comment type="catalytic activity">
    <reaction evidence="5">
        <text>(6R)-NADPHX = (6S)-NADPHX</text>
        <dbReference type="Rhea" id="RHEA:32227"/>
        <dbReference type="ChEBI" id="CHEBI:64076"/>
        <dbReference type="ChEBI" id="CHEBI:64077"/>
        <dbReference type="EC" id="5.1.99.6"/>
    </reaction>
</comment>
<keyword evidence="5" id="KW-0479">Metal-binding</keyword>
<proteinExistence type="inferred from homology"/>
<dbReference type="NCBIfam" id="TIGR00197">
    <property type="entry name" value="yjeF_nterm"/>
    <property type="match status" value="1"/>
</dbReference>
<comment type="cofactor">
    <cofactor evidence="5">
        <name>K(+)</name>
        <dbReference type="ChEBI" id="CHEBI:29103"/>
    </cofactor>
    <text evidence="5">Binds 1 potassium ion per subunit.</text>
</comment>
<evidence type="ECO:0000256" key="2">
    <source>
        <dbReference type="ARBA" id="ARBA00022958"/>
    </source>
</evidence>
<feature type="binding site" evidence="5">
    <location>
        <begin position="58"/>
        <end position="62"/>
    </location>
    <ligand>
        <name>(6S)-NADPHX</name>
        <dbReference type="ChEBI" id="CHEBI:64076"/>
    </ligand>
</feature>